<dbReference type="Proteomes" id="UP000660554">
    <property type="component" value="Unassembled WGS sequence"/>
</dbReference>
<proteinExistence type="predicted"/>
<evidence type="ECO:0008006" key="3">
    <source>
        <dbReference type="Google" id="ProtNLM"/>
    </source>
</evidence>
<keyword evidence="2" id="KW-1185">Reference proteome</keyword>
<protein>
    <recommendedName>
        <fullName evidence="3">HEAT repeat domain-containing protein</fullName>
    </recommendedName>
</protein>
<evidence type="ECO:0000313" key="1">
    <source>
        <dbReference type="EMBL" id="GHI17491.1"/>
    </source>
</evidence>
<reference evidence="2" key="1">
    <citation type="submission" date="2020-09" db="EMBL/GenBank/DDBJ databases">
        <title>Whole genome shotgun sequence of Streptomyces cinnamonensis NBRC 15873.</title>
        <authorList>
            <person name="Komaki H."/>
            <person name="Tamura T."/>
        </authorList>
    </citation>
    <scope>NUCLEOTIDE SEQUENCE [LARGE SCALE GENOMIC DNA]</scope>
    <source>
        <strain evidence="2">NBRC 15873</strain>
    </source>
</reference>
<evidence type="ECO:0000313" key="2">
    <source>
        <dbReference type="Proteomes" id="UP000660554"/>
    </source>
</evidence>
<name>A0ABQ3NXJ5_STRVG</name>
<dbReference type="RefSeq" id="WP_030658531.1">
    <property type="nucleotide sequence ID" value="NZ_BMRU01000029.1"/>
</dbReference>
<dbReference type="GeneID" id="86959205"/>
<organism evidence="1 2">
    <name type="scientific">Streptomyces virginiae</name>
    <name type="common">Streptomyces cinnamonensis</name>
    <dbReference type="NCBI Taxonomy" id="1961"/>
    <lineage>
        <taxon>Bacteria</taxon>
        <taxon>Bacillati</taxon>
        <taxon>Actinomycetota</taxon>
        <taxon>Actinomycetes</taxon>
        <taxon>Kitasatosporales</taxon>
        <taxon>Streptomycetaceae</taxon>
        <taxon>Streptomyces</taxon>
    </lineage>
</organism>
<accession>A0ABQ3NXJ5</accession>
<dbReference type="EMBL" id="BNDV01000017">
    <property type="protein sequence ID" value="GHI17491.1"/>
    <property type="molecule type" value="Genomic_DNA"/>
</dbReference>
<sequence length="411" mass="44439">MANIKTLTPEAGRIDAAGLRAYDADRLARCAVDRAEPWWRRTACAEALTGRVPQARLGALLACVRDTGDTGTVRKALLGVLSDRAELLPWLRHEDRRREEAYGMPEAVLRARGALGDLTAAAELATLAFSHWWTRRAVGDAGLDALVERYGAEAVLAELAGGRPEDRATAVRLRDRAGGDVIDALADPDPAVAHLAQSLLTCPDRVRAYLAGAPTPDAALWAAYALHRLTGDAAQTRAVYESLGRPRVEVEGLDEELRRAIVHEYGPECEKQSDPRWRIEALCTESPLPPDEERQLADEERRLARATAALTAAGLMPRPPLSCGEAHRQGGGTYHVIGYGEGGRSEVLISTLGPFAGNHEDDPAARAALEAAGFRWIDGATGAVRVTGLGVYYFGAREPLDVSTLLFYWQD</sequence>
<comment type="caution">
    <text evidence="1">The sequence shown here is derived from an EMBL/GenBank/DDBJ whole genome shotgun (WGS) entry which is preliminary data.</text>
</comment>
<gene>
    <name evidence="1" type="ORF">Scinn_69540</name>
</gene>